<proteinExistence type="predicted"/>
<comment type="caution">
    <text evidence="2">The sequence shown here is derived from an EMBL/GenBank/DDBJ whole genome shotgun (WGS) entry which is preliminary data.</text>
</comment>
<name>A0A854QBT3_CRYNE</name>
<dbReference type="AlphaFoldDB" id="A0A854QBT3"/>
<evidence type="ECO:0000313" key="2">
    <source>
        <dbReference type="EMBL" id="OXG15194.1"/>
    </source>
</evidence>
<sequence>MSRDCRLGSQGKSRKEYKEGQRETRLGLESIISQTCIERFLSKRETT</sequence>
<protein>
    <submittedName>
        <fullName evidence="2">Uncharacterized protein</fullName>
    </submittedName>
</protein>
<evidence type="ECO:0000313" key="3">
    <source>
        <dbReference type="Proteomes" id="UP000199727"/>
    </source>
</evidence>
<organism evidence="2 3">
    <name type="scientific">Cryptococcus neoformans Tu259-1</name>
    <dbReference type="NCBI Taxonomy" id="1230072"/>
    <lineage>
        <taxon>Eukaryota</taxon>
        <taxon>Fungi</taxon>
        <taxon>Dikarya</taxon>
        <taxon>Basidiomycota</taxon>
        <taxon>Agaricomycotina</taxon>
        <taxon>Tremellomycetes</taxon>
        <taxon>Tremellales</taxon>
        <taxon>Cryptococcaceae</taxon>
        <taxon>Cryptococcus</taxon>
        <taxon>Cryptococcus neoformans species complex</taxon>
    </lineage>
</organism>
<reference evidence="2 3" key="1">
    <citation type="submission" date="2017-06" db="EMBL/GenBank/DDBJ databases">
        <title>Global population genomics of the pathogenic fungus Cryptococcus neoformans var. grubii.</title>
        <authorList>
            <person name="Cuomo C."/>
            <person name="Litvintseva A."/>
            <person name="Chen Y."/>
            <person name="Young S."/>
            <person name="Zeng Q."/>
            <person name="Chapman S."/>
            <person name="Gujja S."/>
            <person name="Saif S."/>
            <person name="Birren B."/>
        </authorList>
    </citation>
    <scope>NUCLEOTIDE SEQUENCE [LARGE SCALE GENOMIC DNA]</scope>
    <source>
        <strain evidence="2 3">Tu259-1</strain>
    </source>
</reference>
<feature type="compositionally biased region" description="Basic and acidic residues" evidence="1">
    <location>
        <begin position="13"/>
        <end position="23"/>
    </location>
</feature>
<accession>A0A854QBT3</accession>
<feature type="region of interest" description="Disordered" evidence="1">
    <location>
        <begin position="1"/>
        <end position="23"/>
    </location>
</feature>
<evidence type="ECO:0000256" key="1">
    <source>
        <dbReference type="SAM" id="MobiDB-lite"/>
    </source>
</evidence>
<dbReference type="EMBL" id="AMKT01000072">
    <property type="protein sequence ID" value="OXG15194.1"/>
    <property type="molecule type" value="Genomic_DNA"/>
</dbReference>
<gene>
    <name evidence="2" type="ORF">C361_05500</name>
</gene>
<dbReference type="Proteomes" id="UP000199727">
    <property type="component" value="Unassembled WGS sequence"/>
</dbReference>